<dbReference type="Pfam" id="PF08768">
    <property type="entry name" value="THAP4_heme-bd"/>
    <property type="match status" value="1"/>
</dbReference>
<gene>
    <name evidence="3" type="ORF">BaRGS_00025599</name>
</gene>
<accession>A0ABD0K7Y3</accession>
<dbReference type="PANTHER" id="PTHR15854">
    <property type="entry name" value="THAP4 PROTEIN"/>
    <property type="match status" value="1"/>
</dbReference>
<comment type="caution">
    <text evidence="3">The sequence shown here is derived from an EMBL/GenBank/DDBJ whole genome shotgun (WGS) entry which is preliminary data.</text>
</comment>
<organism evidence="3 4">
    <name type="scientific">Batillaria attramentaria</name>
    <dbReference type="NCBI Taxonomy" id="370345"/>
    <lineage>
        <taxon>Eukaryota</taxon>
        <taxon>Metazoa</taxon>
        <taxon>Spiralia</taxon>
        <taxon>Lophotrochozoa</taxon>
        <taxon>Mollusca</taxon>
        <taxon>Gastropoda</taxon>
        <taxon>Caenogastropoda</taxon>
        <taxon>Sorbeoconcha</taxon>
        <taxon>Cerithioidea</taxon>
        <taxon>Batillariidae</taxon>
        <taxon>Batillaria</taxon>
    </lineage>
</organism>
<dbReference type="InterPro" id="IPR014878">
    <property type="entry name" value="THAP4-like_heme-bd"/>
</dbReference>
<evidence type="ECO:0000256" key="1">
    <source>
        <dbReference type="ARBA" id="ARBA00036993"/>
    </source>
</evidence>
<evidence type="ECO:0000259" key="2">
    <source>
        <dbReference type="Pfam" id="PF08768"/>
    </source>
</evidence>
<proteinExistence type="predicted"/>
<evidence type="ECO:0000313" key="4">
    <source>
        <dbReference type="Proteomes" id="UP001519460"/>
    </source>
</evidence>
<comment type="catalytic activity">
    <reaction evidence="1">
        <text>peroxynitrite = nitrate</text>
        <dbReference type="Rhea" id="RHEA:63116"/>
        <dbReference type="ChEBI" id="CHEBI:17632"/>
        <dbReference type="ChEBI" id="CHEBI:25941"/>
    </reaction>
    <physiologicalReaction direction="left-to-right" evidence="1">
        <dbReference type="Rhea" id="RHEA:63117"/>
    </physiologicalReaction>
</comment>
<dbReference type="InterPro" id="IPR012674">
    <property type="entry name" value="Calycin"/>
</dbReference>
<evidence type="ECO:0000313" key="3">
    <source>
        <dbReference type="EMBL" id="KAK7483195.1"/>
    </source>
</evidence>
<reference evidence="3 4" key="1">
    <citation type="journal article" date="2023" name="Sci. Data">
        <title>Genome assembly of the Korean intertidal mud-creeper Batillaria attramentaria.</title>
        <authorList>
            <person name="Patra A.K."/>
            <person name="Ho P.T."/>
            <person name="Jun S."/>
            <person name="Lee S.J."/>
            <person name="Kim Y."/>
            <person name="Won Y.J."/>
        </authorList>
    </citation>
    <scope>NUCLEOTIDE SEQUENCE [LARGE SCALE GENOMIC DNA]</scope>
    <source>
        <strain evidence="3">Wonlab-2016</strain>
    </source>
</reference>
<name>A0ABD0K7Y3_9CAEN</name>
<dbReference type="CDD" id="cd07828">
    <property type="entry name" value="lipocalin_heme-bd-THAP4-like"/>
    <property type="match status" value="1"/>
</dbReference>
<feature type="domain" description="THAP4-like heme-binding" evidence="2">
    <location>
        <begin position="6"/>
        <end position="157"/>
    </location>
</feature>
<dbReference type="GO" id="GO:0008289">
    <property type="term" value="F:lipid binding"/>
    <property type="evidence" value="ECO:0007669"/>
    <property type="project" value="UniProtKB-KW"/>
</dbReference>
<keyword evidence="4" id="KW-1185">Reference proteome</keyword>
<dbReference type="SUPFAM" id="SSF50814">
    <property type="entry name" value="Lipocalins"/>
    <property type="match status" value="1"/>
</dbReference>
<dbReference type="PANTHER" id="PTHR15854:SF4">
    <property type="entry name" value="PEROXYNITRITE ISOMERASE THAP4"/>
    <property type="match status" value="1"/>
</dbReference>
<feature type="non-terminal residue" evidence="3">
    <location>
        <position position="1"/>
    </location>
</feature>
<dbReference type="InterPro" id="IPR045165">
    <property type="entry name" value="Nitrobindin"/>
</dbReference>
<protein>
    <recommendedName>
        <fullName evidence="2">THAP4-like heme-binding domain-containing protein</fullName>
    </recommendedName>
</protein>
<dbReference type="Proteomes" id="UP001519460">
    <property type="component" value="Unassembled WGS sequence"/>
</dbReference>
<dbReference type="Gene3D" id="2.40.128.20">
    <property type="match status" value="1"/>
</dbReference>
<sequence>AMHEVIKPLSWLLGRWRAEAGGRGVYPTITSFEYGEELYFFHVGQPNVQVSFYSWYAESKEPLHREIGFIRIQPGSNKIALVTAHNIGYAEVQEGEVTENELRAETVGINRMSFGKDPSAKKLARVIRRKGDELEQVVSMETVKTPMTEHLRITYKKVD</sequence>
<dbReference type="AlphaFoldDB" id="A0ABD0K7Y3"/>
<dbReference type="EMBL" id="JACVVK020000231">
    <property type="protein sequence ID" value="KAK7483195.1"/>
    <property type="molecule type" value="Genomic_DNA"/>
</dbReference>